<feature type="transmembrane region" description="Helical" evidence="1">
    <location>
        <begin position="173"/>
        <end position="191"/>
    </location>
</feature>
<dbReference type="GO" id="GO:0140359">
    <property type="term" value="F:ABC-type transporter activity"/>
    <property type="evidence" value="ECO:0007669"/>
    <property type="project" value="InterPro"/>
</dbReference>
<dbReference type="EMBL" id="QHKI01000012">
    <property type="protein sequence ID" value="RSM85511.1"/>
    <property type="molecule type" value="Genomic_DNA"/>
</dbReference>
<dbReference type="GO" id="GO:0005886">
    <property type="term" value="C:plasma membrane"/>
    <property type="evidence" value="ECO:0007669"/>
    <property type="project" value="UniProtKB-SubCell"/>
</dbReference>
<dbReference type="OrthoDB" id="8563307at2"/>
<protein>
    <submittedName>
        <fullName evidence="2">ABC transporter</fullName>
    </submittedName>
</protein>
<evidence type="ECO:0000256" key="1">
    <source>
        <dbReference type="SAM" id="Phobius"/>
    </source>
</evidence>
<accession>A0A428ZBW1</accession>
<keyword evidence="1" id="KW-1133">Transmembrane helix</keyword>
<evidence type="ECO:0000313" key="3">
    <source>
        <dbReference type="Proteomes" id="UP000287547"/>
    </source>
</evidence>
<feature type="transmembrane region" description="Helical" evidence="1">
    <location>
        <begin position="230"/>
        <end position="250"/>
    </location>
</feature>
<name>A0A428ZBW1_KIBAR</name>
<keyword evidence="1" id="KW-0472">Membrane</keyword>
<dbReference type="RefSeq" id="WP_037257137.1">
    <property type="nucleotide sequence ID" value="NZ_QHKI01000012.1"/>
</dbReference>
<reference evidence="2 3" key="1">
    <citation type="submission" date="2018-05" db="EMBL/GenBank/DDBJ databases">
        <title>Evolution of GPA BGCs.</title>
        <authorList>
            <person name="Waglechner N."/>
            <person name="Wright G.D."/>
        </authorList>
    </citation>
    <scope>NUCLEOTIDE SEQUENCE [LARGE SCALE GENOMIC DNA]</scope>
    <source>
        <strain evidence="2 3">A82846</strain>
    </source>
</reference>
<proteinExistence type="predicted"/>
<dbReference type="PANTHER" id="PTHR43471:SF3">
    <property type="entry name" value="ABC TRANSPORTER PERMEASE PROTEIN NATB"/>
    <property type="match status" value="1"/>
</dbReference>
<sequence>MTSSEHVTPGWRIVAGQESRDLWISGRGPVLLFAFSVLLSVITYLSATNQVLNFLEQREAVHLTLQVAVAVGVLVTLLVGADAISGERERGTLESLLLTPVSRRGIVAGKLVAALTLWLATFLVGVPYLLVLATGVALVGKALLLGFVLGTVLAVALAALGLLISALSASNKVSMSVSFFLLLALFVPSQLPPMPTSWIDEVLTRVNPLGSAMHYSSAVLVKGHSWEQDLSYLISPLAALVIVVGALIIVSPRIVRLNGGSGQ</sequence>
<dbReference type="Pfam" id="PF12679">
    <property type="entry name" value="ABC2_membrane_2"/>
    <property type="match status" value="1"/>
</dbReference>
<feature type="transmembrane region" description="Helical" evidence="1">
    <location>
        <begin position="67"/>
        <end position="86"/>
    </location>
</feature>
<organism evidence="2 3">
    <name type="scientific">Kibdelosporangium aridum</name>
    <dbReference type="NCBI Taxonomy" id="2030"/>
    <lineage>
        <taxon>Bacteria</taxon>
        <taxon>Bacillati</taxon>
        <taxon>Actinomycetota</taxon>
        <taxon>Actinomycetes</taxon>
        <taxon>Pseudonocardiales</taxon>
        <taxon>Pseudonocardiaceae</taxon>
        <taxon>Kibdelosporangium</taxon>
    </lineage>
</organism>
<dbReference type="PANTHER" id="PTHR43471">
    <property type="entry name" value="ABC TRANSPORTER PERMEASE"/>
    <property type="match status" value="1"/>
</dbReference>
<dbReference type="AlphaFoldDB" id="A0A428ZBW1"/>
<comment type="caution">
    <text evidence="2">The sequence shown here is derived from an EMBL/GenBank/DDBJ whole genome shotgun (WGS) entry which is preliminary data.</text>
</comment>
<feature type="transmembrane region" description="Helical" evidence="1">
    <location>
        <begin position="30"/>
        <end position="47"/>
    </location>
</feature>
<gene>
    <name evidence="2" type="ORF">DMH04_17325</name>
</gene>
<feature type="transmembrane region" description="Helical" evidence="1">
    <location>
        <begin position="107"/>
        <end position="130"/>
    </location>
</feature>
<dbReference type="Proteomes" id="UP000287547">
    <property type="component" value="Unassembled WGS sequence"/>
</dbReference>
<evidence type="ECO:0000313" key="2">
    <source>
        <dbReference type="EMBL" id="RSM85511.1"/>
    </source>
</evidence>
<feature type="transmembrane region" description="Helical" evidence="1">
    <location>
        <begin position="142"/>
        <end position="166"/>
    </location>
</feature>
<keyword evidence="1" id="KW-0812">Transmembrane</keyword>